<comment type="caution">
    <text evidence="6">The sequence shown here is derived from an EMBL/GenBank/DDBJ whole genome shotgun (WGS) entry which is preliminary data.</text>
</comment>
<organism evidence="6 7">
    <name type="scientific">Anaerosphaera multitolerans</name>
    <dbReference type="NCBI Taxonomy" id="2487351"/>
    <lineage>
        <taxon>Bacteria</taxon>
        <taxon>Bacillati</taxon>
        <taxon>Bacillota</taxon>
        <taxon>Tissierellia</taxon>
        <taxon>Tissierellales</taxon>
        <taxon>Peptoniphilaceae</taxon>
        <taxon>Anaerosphaera</taxon>
    </lineage>
</organism>
<protein>
    <submittedName>
        <fullName evidence="6">LysR family transcriptional regulator</fullName>
    </submittedName>
</protein>
<dbReference type="InterPro" id="IPR036388">
    <property type="entry name" value="WH-like_DNA-bd_sf"/>
</dbReference>
<keyword evidence="4" id="KW-0804">Transcription</keyword>
<dbReference type="RefSeq" id="WP_127723608.1">
    <property type="nucleotide sequence ID" value="NZ_RLIH01000003.1"/>
</dbReference>
<dbReference type="GO" id="GO:0003700">
    <property type="term" value="F:DNA-binding transcription factor activity"/>
    <property type="evidence" value="ECO:0007669"/>
    <property type="project" value="InterPro"/>
</dbReference>
<dbReference type="PANTHER" id="PTHR30126">
    <property type="entry name" value="HTH-TYPE TRANSCRIPTIONAL REGULATOR"/>
    <property type="match status" value="1"/>
</dbReference>
<dbReference type="EMBL" id="RLIH01000003">
    <property type="protein sequence ID" value="RVU55215.1"/>
    <property type="molecule type" value="Genomic_DNA"/>
</dbReference>
<dbReference type="Gene3D" id="3.40.190.290">
    <property type="match status" value="1"/>
</dbReference>
<keyword evidence="2" id="KW-0805">Transcription regulation</keyword>
<dbReference type="Gene3D" id="1.10.10.10">
    <property type="entry name" value="Winged helix-like DNA-binding domain superfamily/Winged helix DNA-binding domain"/>
    <property type="match status" value="1"/>
</dbReference>
<gene>
    <name evidence="6" type="ORF">EF514_02780</name>
</gene>
<reference evidence="6 7" key="1">
    <citation type="submission" date="2018-11" db="EMBL/GenBank/DDBJ databases">
        <title>Genome sequencing and assembly of Anaerosphaera sp. nov., GS7-6-2.</title>
        <authorList>
            <person name="Rettenmaier R."/>
            <person name="Liebl W."/>
            <person name="Zverlov V."/>
        </authorList>
    </citation>
    <scope>NUCLEOTIDE SEQUENCE [LARGE SCALE GENOMIC DNA]</scope>
    <source>
        <strain evidence="6 7">GS7-6-2</strain>
    </source>
</reference>
<dbReference type="AlphaFoldDB" id="A0A437S809"/>
<evidence type="ECO:0000313" key="7">
    <source>
        <dbReference type="Proteomes" id="UP000288812"/>
    </source>
</evidence>
<dbReference type="Proteomes" id="UP000288812">
    <property type="component" value="Unassembled WGS sequence"/>
</dbReference>
<keyword evidence="7" id="KW-1185">Reference proteome</keyword>
<proteinExistence type="inferred from homology"/>
<dbReference type="GO" id="GO:0000976">
    <property type="term" value="F:transcription cis-regulatory region binding"/>
    <property type="evidence" value="ECO:0007669"/>
    <property type="project" value="TreeGrafter"/>
</dbReference>
<dbReference type="InterPro" id="IPR036390">
    <property type="entry name" value="WH_DNA-bd_sf"/>
</dbReference>
<evidence type="ECO:0000256" key="3">
    <source>
        <dbReference type="ARBA" id="ARBA00023125"/>
    </source>
</evidence>
<dbReference type="Pfam" id="PF00126">
    <property type="entry name" value="HTH_1"/>
    <property type="match status" value="1"/>
</dbReference>
<feature type="domain" description="HTH lysR-type" evidence="5">
    <location>
        <begin position="1"/>
        <end position="58"/>
    </location>
</feature>
<dbReference type="PANTHER" id="PTHR30126:SF39">
    <property type="entry name" value="HTH-TYPE TRANSCRIPTIONAL REGULATOR CYSL"/>
    <property type="match status" value="1"/>
</dbReference>
<evidence type="ECO:0000256" key="2">
    <source>
        <dbReference type="ARBA" id="ARBA00023015"/>
    </source>
</evidence>
<sequence length="304" mass="35448">MNIQHLYYFQSLAKYEHYSIAADEQLTSPSSINYAINTMEDEIGLPLFQKVGRNIKLTKYGIIFLDYVNNILNIYESALNEMNDFKFKISSSTKIACVASMSLEFLPLLFSSFNELHNKENMKFELIQMDTAELIKNMKESKFFMGFAIRVDDPEILSYPLFREEFVLITPKGKYDIDKEIDDLSIFASENFITYDKNFSMYKTIMKIFNSYNFNPNITYYAPTDSMVADFVSINLGVAITPNSHMLKNYNVDIYYLKNKSYRTLCLHWLKNAPMTSIDKKLKNFILNNFLDMATEFSNTKLSL</sequence>
<dbReference type="InterPro" id="IPR005119">
    <property type="entry name" value="LysR_subst-bd"/>
</dbReference>
<name>A0A437S809_9FIRM</name>
<dbReference type="SUPFAM" id="SSF46785">
    <property type="entry name" value="Winged helix' DNA-binding domain"/>
    <property type="match status" value="1"/>
</dbReference>
<comment type="similarity">
    <text evidence="1">Belongs to the LysR transcriptional regulatory family.</text>
</comment>
<dbReference type="PROSITE" id="PS50931">
    <property type="entry name" value="HTH_LYSR"/>
    <property type="match status" value="1"/>
</dbReference>
<keyword evidence="3" id="KW-0238">DNA-binding</keyword>
<evidence type="ECO:0000256" key="4">
    <source>
        <dbReference type="ARBA" id="ARBA00023163"/>
    </source>
</evidence>
<dbReference type="SUPFAM" id="SSF53850">
    <property type="entry name" value="Periplasmic binding protein-like II"/>
    <property type="match status" value="1"/>
</dbReference>
<dbReference type="OrthoDB" id="9785745at2"/>
<dbReference type="InterPro" id="IPR000847">
    <property type="entry name" value="LysR_HTH_N"/>
</dbReference>
<evidence type="ECO:0000313" key="6">
    <source>
        <dbReference type="EMBL" id="RVU55215.1"/>
    </source>
</evidence>
<dbReference type="Pfam" id="PF03466">
    <property type="entry name" value="LysR_substrate"/>
    <property type="match status" value="1"/>
</dbReference>
<evidence type="ECO:0000259" key="5">
    <source>
        <dbReference type="PROSITE" id="PS50931"/>
    </source>
</evidence>
<accession>A0A437S809</accession>
<evidence type="ECO:0000256" key="1">
    <source>
        <dbReference type="ARBA" id="ARBA00009437"/>
    </source>
</evidence>